<dbReference type="Pfam" id="PF13619">
    <property type="entry name" value="KTSC"/>
    <property type="match status" value="1"/>
</dbReference>
<name>A0A8I0EWV5_9ACTN</name>
<evidence type="ECO:0000313" key="2">
    <source>
        <dbReference type="EMBL" id="MBC9226535.1"/>
    </source>
</evidence>
<evidence type="ECO:0000313" key="3">
    <source>
        <dbReference type="Proteomes" id="UP000620591"/>
    </source>
</evidence>
<dbReference type="AlphaFoldDB" id="A0A8I0EWV5"/>
<dbReference type="EMBL" id="JACTVM010000002">
    <property type="protein sequence ID" value="MBC9226535.1"/>
    <property type="molecule type" value="Genomic_DNA"/>
</dbReference>
<sequence>MEVQPLGRSGALEAAGYDRATRTLRVRFRNGGLYDYLDVPPEVFDGLIAADHPWTTWQEHITTTYDYERLD</sequence>
<comment type="caution">
    <text evidence="2">The sequence shown here is derived from an EMBL/GenBank/DDBJ whole genome shotgun (WGS) entry which is preliminary data.</text>
</comment>
<evidence type="ECO:0000259" key="1">
    <source>
        <dbReference type="Pfam" id="PF13619"/>
    </source>
</evidence>
<protein>
    <submittedName>
        <fullName evidence="2">KTSC domain-containing protein</fullName>
    </submittedName>
</protein>
<gene>
    <name evidence="2" type="ORF">IBG24_09430</name>
</gene>
<dbReference type="RefSeq" id="WP_187769377.1">
    <property type="nucleotide sequence ID" value="NZ_JACTVM010000002.1"/>
</dbReference>
<feature type="domain" description="KTSC" evidence="1">
    <location>
        <begin position="9"/>
        <end position="65"/>
    </location>
</feature>
<dbReference type="InterPro" id="IPR025309">
    <property type="entry name" value="KTSC_dom"/>
</dbReference>
<dbReference type="Proteomes" id="UP000620591">
    <property type="component" value="Unassembled WGS sequence"/>
</dbReference>
<proteinExistence type="predicted"/>
<accession>A0A8I0EWV5</accession>
<organism evidence="2 3">
    <name type="scientific">Aeromicrobium senzhongii</name>
    <dbReference type="NCBI Taxonomy" id="2663859"/>
    <lineage>
        <taxon>Bacteria</taxon>
        <taxon>Bacillati</taxon>
        <taxon>Actinomycetota</taxon>
        <taxon>Actinomycetes</taxon>
        <taxon>Propionibacteriales</taxon>
        <taxon>Nocardioidaceae</taxon>
        <taxon>Aeromicrobium</taxon>
    </lineage>
</organism>
<reference evidence="2" key="1">
    <citation type="submission" date="2020-09" db="EMBL/GenBank/DDBJ databases">
        <title>Novel species in genus Aeromicrobium.</title>
        <authorList>
            <person name="Zhang G."/>
        </authorList>
    </citation>
    <scope>NUCLEOTIDE SEQUENCE</scope>
    <source>
        <strain evidence="2">Zg-636</strain>
    </source>
</reference>